<dbReference type="CDD" id="cd00096">
    <property type="entry name" value="Ig"/>
    <property type="match status" value="1"/>
</dbReference>
<dbReference type="InterPro" id="IPR037448">
    <property type="entry name" value="Zig-8"/>
</dbReference>
<dbReference type="InterPro" id="IPR003598">
    <property type="entry name" value="Ig_sub2"/>
</dbReference>
<name>A0ABY6L7F4_9ARAC</name>
<evidence type="ECO:0000313" key="3">
    <source>
        <dbReference type="Proteomes" id="UP001235939"/>
    </source>
</evidence>
<dbReference type="PANTHER" id="PTHR23279:SF36">
    <property type="entry name" value="DEFECTIVE PROBOSCIS EXTENSION RESPONSE 9, ISOFORM A"/>
    <property type="match status" value="1"/>
</dbReference>
<feature type="domain" description="Ig-like" evidence="1">
    <location>
        <begin position="170"/>
        <end position="261"/>
    </location>
</feature>
<accession>A0ABY6L7F4</accession>
<dbReference type="Pfam" id="PF07686">
    <property type="entry name" value="V-set"/>
    <property type="match status" value="2"/>
</dbReference>
<feature type="domain" description="Ig-like" evidence="1">
    <location>
        <begin position="55"/>
        <end position="120"/>
    </location>
</feature>
<sequence>MEMSTPANSTNLAILGLHPSAYKVRRTPVIKTKWDIDGARGSERMWGQQTHGSWVSWVRQRDLHIMTVGKYSYINDGRFTSLHQDGSDDWTLEIRNVQARDAGVYECQVSTEPKLSLNISLHVRVGKYSYINDGRFTSLHQDGSDDWTLEIRNVQARDAGVYECQVSTEPKLSLNISLHVRVSKASIPGGPLLYLQSGSPLNLTCVVSDSTPPYVQWYHNNVLVPAARRRSATSLLILAARPADSGNYSCVAPSTDPANITVLVLNGELMLIKLISSKK</sequence>
<dbReference type="InterPro" id="IPR013783">
    <property type="entry name" value="Ig-like_fold"/>
</dbReference>
<evidence type="ECO:0000259" key="1">
    <source>
        <dbReference type="PROSITE" id="PS50835"/>
    </source>
</evidence>
<dbReference type="InterPro" id="IPR007110">
    <property type="entry name" value="Ig-like_dom"/>
</dbReference>
<dbReference type="SMART" id="SM00408">
    <property type="entry name" value="IGc2"/>
    <property type="match status" value="1"/>
</dbReference>
<dbReference type="InterPro" id="IPR013106">
    <property type="entry name" value="Ig_V-set"/>
</dbReference>
<dbReference type="SUPFAM" id="SSF48726">
    <property type="entry name" value="Immunoglobulin"/>
    <property type="match status" value="3"/>
</dbReference>
<dbReference type="InterPro" id="IPR003599">
    <property type="entry name" value="Ig_sub"/>
</dbReference>
<dbReference type="PROSITE" id="PS50835">
    <property type="entry name" value="IG_LIKE"/>
    <property type="match status" value="2"/>
</dbReference>
<dbReference type="SMART" id="SM00409">
    <property type="entry name" value="IG"/>
    <property type="match status" value="2"/>
</dbReference>
<dbReference type="InterPro" id="IPR036179">
    <property type="entry name" value="Ig-like_dom_sf"/>
</dbReference>
<evidence type="ECO:0000313" key="2">
    <source>
        <dbReference type="EMBL" id="UYV77096.1"/>
    </source>
</evidence>
<dbReference type="Gene3D" id="2.60.40.10">
    <property type="entry name" value="Immunoglobulins"/>
    <property type="match status" value="3"/>
</dbReference>
<dbReference type="Pfam" id="PF13927">
    <property type="entry name" value="Ig_3"/>
    <property type="match status" value="1"/>
</dbReference>
<dbReference type="Proteomes" id="UP001235939">
    <property type="component" value="Chromosome 14"/>
</dbReference>
<dbReference type="EMBL" id="CP092876">
    <property type="protein sequence ID" value="UYV77096.1"/>
    <property type="molecule type" value="Genomic_DNA"/>
</dbReference>
<reference evidence="2 3" key="1">
    <citation type="submission" date="2022-01" db="EMBL/GenBank/DDBJ databases">
        <title>A chromosomal length assembly of Cordylochernes scorpioides.</title>
        <authorList>
            <person name="Zeh D."/>
            <person name="Zeh J."/>
        </authorList>
    </citation>
    <scope>NUCLEOTIDE SEQUENCE [LARGE SCALE GENOMIC DNA]</scope>
    <source>
        <strain evidence="2">IN4F17</strain>
        <tissue evidence="2">Whole Body</tissue>
    </source>
</reference>
<dbReference type="SMART" id="SM00406">
    <property type="entry name" value="IGv"/>
    <property type="match status" value="2"/>
</dbReference>
<organism evidence="2 3">
    <name type="scientific">Cordylochernes scorpioides</name>
    <dbReference type="NCBI Taxonomy" id="51811"/>
    <lineage>
        <taxon>Eukaryota</taxon>
        <taxon>Metazoa</taxon>
        <taxon>Ecdysozoa</taxon>
        <taxon>Arthropoda</taxon>
        <taxon>Chelicerata</taxon>
        <taxon>Arachnida</taxon>
        <taxon>Pseudoscorpiones</taxon>
        <taxon>Cheliferoidea</taxon>
        <taxon>Chernetidae</taxon>
        <taxon>Cordylochernes</taxon>
    </lineage>
</organism>
<dbReference type="PANTHER" id="PTHR23279">
    <property type="entry name" value="DEFECTIVE PROBOSCIS EXTENSION RESPONSE DPR -RELATED"/>
    <property type="match status" value="1"/>
</dbReference>
<keyword evidence="3" id="KW-1185">Reference proteome</keyword>
<proteinExistence type="predicted"/>
<protein>
    <recommendedName>
        <fullName evidence="1">Ig-like domain-containing protein</fullName>
    </recommendedName>
</protein>
<gene>
    <name evidence="2" type="ORF">LAZ67_14003249</name>
</gene>